<comment type="caution">
    <text evidence="4">The sequence shown here is derived from an EMBL/GenBank/DDBJ whole genome shotgun (WGS) entry which is preliminary data.</text>
</comment>
<dbReference type="InterPro" id="IPR023796">
    <property type="entry name" value="Serpin_dom"/>
</dbReference>
<evidence type="ECO:0000259" key="3">
    <source>
        <dbReference type="SMART" id="SM00093"/>
    </source>
</evidence>
<feature type="domain" description="Serpin" evidence="3">
    <location>
        <begin position="19"/>
        <end position="379"/>
    </location>
</feature>
<organism evidence="4 5">
    <name type="scientific">Heterodera schachtii</name>
    <name type="common">Sugarbeet cyst nematode worm</name>
    <name type="synonym">Tylenchus schachtii</name>
    <dbReference type="NCBI Taxonomy" id="97005"/>
    <lineage>
        <taxon>Eukaryota</taxon>
        <taxon>Metazoa</taxon>
        <taxon>Ecdysozoa</taxon>
        <taxon>Nematoda</taxon>
        <taxon>Chromadorea</taxon>
        <taxon>Rhabditida</taxon>
        <taxon>Tylenchina</taxon>
        <taxon>Tylenchomorpha</taxon>
        <taxon>Tylenchoidea</taxon>
        <taxon>Heteroderidae</taxon>
        <taxon>Heteroderinae</taxon>
        <taxon>Heterodera</taxon>
    </lineage>
</organism>
<comment type="similarity">
    <text evidence="1 2">Belongs to the serpin family.</text>
</comment>
<dbReference type="InterPro" id="IPR000215">
    <property type="entry name" value="Serpin_fam"/>
</dbReference>
<dbReference type="InterPro" id="IPR042185">
    <property type="entry name" value="Serpin_sf_2"/>
</dbReference>
<dbReference type="Pfam" id="PF00079">
    <property type="entry name" value="Serpin"/>
    <property type="match status" value="1"/>
</dbReference>
<dbReference type="Gene3D" id="3.30.497.10">
    <property type="entry name" value="Antithrombin, subunit I, domain 2"/>
    <property type="match status" value="1"/>
</dbReference>
<accession>A0ABD2K9D4</accession>
<protein>
    <recommendedName>
        <fullName evidence="3">Serpin domain-containing protein</fullName>
    </recommendedName>
</protein>
<keyword evidence="5" id="KW-1185">Reference proteome</keyword>
<sequence>MPPSDLNASIAKVQNDFALKLLREFAAFYGNASACISPPAVAVTLALTLSGAKDKTSDQLSQVLAKGTPKYRILPHFGALLNLLHGGGKKYAKFTVESVCKLCLKSDIALSDAFKASLNKYFGAHLELVDFGENMKQVLATTAKVNKIVLDASHGAVKEILKPELFNAQTNLLLLSAFYFKGKWAEKFDPDLTQKRAFFVGPTDQKEVYMMQKTHFFDYYDDNSVQLLAMQCDEASMYLALPKERFGLANFLANLTVDSLFEMAQKCRKVKLNVAVPKIKLDQTVELNEPLKKLGLVNVFENANFQAIAADVPSLSVSKVLQKAVLEIDEQGGHDDSMSEAGLISPTSPPLKFVADHPFAIFVVSQTQQTIVLTGIYQG</sequence>
<reference evidence="4 5" key="1">
    <citation type="submission" date="2024-10" db="EMBL/GenBank/DDBJ databases">
        <authorList>
            <person name="Kim D."/>
        </authorList>
    </citation>
    <scope>NUCLEOTIDE SEQUENCE [LARGE SCALE GENOMIC DNA]</scope>
    <source>
        <strain evidence="4">Taebaek</strain>
    </source>
</reference>
<name>A0ABD2K9D4_HETSC</name>
<proteinExistence type="inferred from homology"/>
<evidence type="ECO:0000256" key="2">
    <source>
        <dbReference type="RuleBase" id="RU000411"/>
    </source>
</evidence>
<dbReference type="PANTHER" id="PTHR11461:SF211">
    <property type="entry name" value="GH10112P-RELATED"/>
    <property type="match status" value="1"/>
</dbReference>
<dbReference type="CDD" id="cd00172">
    <property type="entry name" value="serpin"/>
    <property type="match status" value="1"/>
</dbReference>
<dbReference type="Gene3D" id="2.30.39.10">
    <property type="entry name" value="Alpha-1-antitrypsin, domain 1"/>
    <property type="match status" value="1"/>
</dbReference>
<dbReference type="InterPro" id="IPR042178">
    <property type="entry name" value="Serpin_sf_1"/>
</dbReference>
<dbReference type="SMART" id="SM00093">
    <property type="entry name" value="SERPIN"/>
    <property type="match status" value="1"/>
</dbReference>
<gene>
    <name evidence="4" type="ORF">niasHS_002987</name>
</gene>
<dbReference type="AlphaFoldDB" id="A0ABD2K9D4"/>
<evidence type="ECO:0000256" key="1">
    <source>
        <dbReference type="ARBA" id="ARBA00009500"/>
    </source>
</evidence>
<dbReference type="SUPFAM" id="SSF56574">
    <property type="entry name" value="Serpins"/>
    <property type="match status" value="1"/>
</dbReference>
<dbReference type="Proteomes" id="UP001620645">
    <property type="component" value="Unassembled WGS sequence"/>
</dbReference>
<dbReference type="PANTHER" id="PTHR11461">
    <property type="entry name" value="SERINE PROTEASE INHIBITOR, SERPIN"/>
    <property type="match status" value="1"/>
</dbReference>
<evidence type="ECO:0000313" key="4">
    <source>
        <dbReference type="EMBL" id="KAL3099532.1"/>
    </source>
</evidence>
<dbReference type="InterPro" id="IPR036186">
    <property type="entry name" value="Serpin_sf"/>
</dbReference>
<dbReference type="EMBL" id="JBICCN010000039">
    <property type="protein sequence ID" value="KAL3099532.1"/>
    <property type="molecule type" value="Genomic_DNA"/>
</dbReference>
<evidence type="ECO:0000313" key="5">
    <source>
        <dbReference type="Proteomes" id="UP001620645"/>
    </source>
</evidence>